<evidence type="ECO:0000256" key="1">
    <source>
        <dbReference type="ARBA" id="ARBA00022490"/>
    </source>
</evidence>
<evidence type="ECO:0000256" key="6">
    <source>
        <dbReference type="ARBA" id="ARBA00023134"/>
    </source>
</evidence>
<proteinExistence type="inferred from homology"/>
<feature type="binding site" evidence="8">
    <location>
        <position position="36"/>
    </location>
    <ligand>
        <name>GTP</name>
        <dbReference type="ChEBI" id="CHEBI:37565"/>
    </ligand>
</feature>
<keyword evidence="4 8" id="KW-0547">Nucleotide-binding</keyword>
<comment type="cofactor">
    <cofactor evidence="8">
        <name>Mg(2+)</name>
        <dbReference type="ChEBI" id="CHEBI:18420"/>
    </cofactor>
</comment>
<evidence type="ECO:0000256" key="2">
    <source>
        <dbReference type="ARBA" id="ARBA00022679"/>
    </source>
</evidence>
<name>A0ABP9VE38_9DEIO</name>
<dbReference type="InterPro" id="IPR013482">
    <property type="entry name" value="Molybde_CF_guanTrfase"/>
</dbReference>
<keyword evidence="6 8" id="KW-0342">GTP-binding</keyword>
<comment type="domain">
    <text evidence="8">The N-terminal domain determines nucleotide recognition and specific binding, while the C-terminal domain determines the specific binding to the target protein.</text>
</comment>
<keyword evidence="3 8" id="KW-0479">Metal-binding</keyword>
<evidence type="ECO:0000256" key="8">
    <source>
        <dbReference type="HAMAP-Rule" id="MF_00316"/>
    </source>
</evidence>
<dbReference type="CDD" id="cd02503">
    <property type="entry name" value="MobA"/>
    <property type="match status" value="1"/>
</dbReference>
<dbReference type="PANTHER" id="PTHR19136">
    <property type="entry name" value="MOLYBDENUM COFACTOR GUANYLYLTRANSFERASE"/>
    <property type="match status" value="1"/>
</dbReference>
<evidence type="ECO:0000256" key="4">
    <source>
        <dbReference type="ARBA" id="ARBA00022741"/>
    </source>
</evidence>
<feature type="domain" description="MobA-like NTP transferase" evidence="9">
    <location>
        <begin position="21"/>
        <end position="166"/>
    </location>
</feature>
<feature type="binding site" evidence="8">
    <location>
        <position position="108"/>
    </location>
    <ligand>
        <name>Mg(2+)</name>
        <dbReference type="ChEBI" id="CHEBI:18420"/>
    </ligand>
</feature>
<organism evidence="10 11">
    <name type="scientific">Deinococcus xinjiangensis</name>
    <dbReference type="NCBI Taxonomy" id="457454"/>
    <lineage>
        <taxon>Bacteria</taxon>
        <taxon>Thermotogati</taxon>
        <taxon>Deinococcota</taxon>
        <taxon>Deinococci</taxon>
        <taxon>Deinococcales</taxon>
        <taxon>Deinococcaceae</taxon>
        <taxon>Deinococcus</taxon>
    </lineage>
</organism>
<comment type="function">
    <text evidence="8">Transfers a GMP moiety from GTP to Mo-molybdopterin (Mo-MPT) cofactor (Moco or molybdenum cofactor) to form Mo-molybdopterin guanine dinucleotide (Mo-MGD) cofactor.</text>
</comment>
<keyword evidence="1 8" id="KW-0963">Cytoplasm</keyword>
<sequence length="199" mass="21501">MIYHRATLSSSHGASPLAFTAAITAGGQSRRFGSDKALAQWRGQTLLWHVAQALASADQKVLIAPAGRYDLAGWHTIGDTRPAQGPLAGLEAALWAAEYDWVAFAGVDVPTLTPAYWAALLHAMKPDALSVQATDPTGQPQPLGALYHRALLPHLSALLDNGERRLRLACPPERVVQVGNLPEHFFRNINTPQDLEHLP</sequence>
<keyword evidence="2 8" id="KW-0808">Transferase</keyword>
<dbReference type="PANTHER" id="PTHR19136:SF81">
    <property type="entry name" value="MOLYBDENUM COFACTOR GUANYLYLTRANSFERASE"/>
    <property type="match status" value="1"/>
</dbReference>
<comment type="catalytic activity">
    <reaction evidence="8">
        <text>Mo-molybdopterin + GTP + H(+) = Mo-molybdopterin guanine dinucleotide + diphosphate</text>
        <dbReference type="Rhea" id="RHEA:34243"/>
        <dbReference type="ChEBI" id="CHEBI:15378"/>
        <dbReference type="ChEBI" id="CHEBI:33019"/>
        <dbReference type="ChEBI" id="CHEBI:37565"/>
        <dbReference type="ChEBI" id="CHEBI:71302"/>
        <dbReference type="ChEBI" id="CHEBI:71310"/>
        <dbReference type="EC" id="2.7.7.77"/>
    </reaction>
</comment>
<keyword evidence="11" id="KW-1185">Reference proteome</keyword>
<dbReference type="InterPro" id="IPR025877">
    <property type="entry name" value="MobA-like_NTP_Trfase"/>
</dbReference>
<dbReference type="Proteomes" id="UP001458946">
    <property type="component" value="Unassembled WGS sequence"/>
</dbReference>
<dbReference type="InterPro" id="IPR029044">
    <property type="entry name" value="Nucleotide-diphossugar_trans"/>
</dbReference>
<reference evidence="10 11" key="1">
    <citation type="submission" date="2024-02" db="EMBL/GenBank/DDBJ databases">
        <title>Deinococcus xinjiangensis NBRC 107630.</title>
        <authorList>
            <person name="Ichikawa N."/>
            <person name="Katano-Makiyama Y."/>
            <person name="Hidaka K."/>
        </authorList>
    </citation>
    <scope>NUCLEOTIDE SEQUENCE [LARGE SCALE GENOMIC DNA]</scope>
    <source>
        <strain evidence="10 11">NBRC 107630</strain>
    </source>
</reference>
<keyword evidence="7 8" id="KW-0501">Molybdenum cofactor biosynthesis</keyword>
<protein>
    <recommendedName>
        <fullName evidence="8">Probable molybdenum cofactor guanylyltransferase</fullName>
        <shortName evidence="8">MoCo guanylyltransferase</shortName>
        <ecNumber evidence="8">2.7.7.77</ecNumber>
    </recommendedName>
    <alternativeName>
        <fullName evidence="8">GTP:molybdopterin guanylyltransferase</fullName>
    </alternativeName>
    <alternativeName>
        <fullName evidence="8">Mo-MPT guanylyltransferase</fullName>
    </alternativeName>
    <alternativeName>
        <fullName evidence="8">Molybdopterin guanylyltransferase</fullName>
    </alternativeName>
    <alternativeName>
        <fullName evidence="8">Molybdopterin-guanine dinucleotide synthase</fullName>
        <shortName evidence="8">MGD synthase</shortName>
    </alternativeName>
</protein>
<comment type="caution">
    <text evidence="10">The sequence shown here is derived from an EMBL/GenBank/DDBJ whole genome shotgun (WGS) entry which is preliminary data.</text>
</comment>
<dbReference type="GO" id="GO:0016779">
    <property type="term" value="F:nucleotidyltransferase activity"/>
    <property type="evidence" value="ECO:0007669"/>
    <property type="project" value="UniProtKB-KW"/>
</dbReference>
<dbReference type="EMBL" id="BAABRN010000011">
    <property type="protein sequence ID" value="GAA5501578.1"/>
    <property type="molecule type" value="Genomic_DNA"/>
</dbReference>
<dbReference type="SUPFAM" id="SSF53448">
    <property type="entry name" value="Nucleotide-diphospho-sugar transferases"/>
    <property type="match status" value="1"/>
</dbReference>
<dbReference type="EC" id="2.7.7.77" evidence="8"/>
<feature type="binding site" evidence="8">
    <location>
        <begin position="24"/>
        <end position="26"/>
    </location>
    <ligand>
        <name>GTP</name>
        <dbReference type="ChEBI" id="CHEBI:37565"/>
    </ligand>
</feature>
<feature type="binding site" evidence="8">
    <location>
        <position position="79"/>
    </location>
    <ligand>
        <name>GTP</name>
        <dbReference type="ChEBI" id="CHEBI:37565"/>
    </ligand>
</feature>
<keyword evidence="10" id="KW-0548">Nucleotidyltransferase</keyword>
<evidence type="ECO:0000259" key="9">
    <source>
        <dbReference type="Pfam" id="PF12804"/>
    </source>
</evidence>
<evidence type="ECO:0000313" key="11">
    <source>
        <dbReference type="Proteomes" id="UP001458946"/>
    </source>
</evidence>
<keyword evidence="5 8" id="KW-0460">Magnesium</keyword>
<comment type="similarity">
    <text evidence="8">Belongs to the MobA family.</text>
</comment>
<evidence type="ECO:0000256" key="3">
    <source>
        <dbReference type="ARBA" id="ARBA00022723"/>
    </source>
</evidence>
<evidence type="ECO:0000256" key="5">
    <source>
        <dbReference type="ARBA" id="ARBA00022842"/>
    </source>
</evidence>
<comment type="subcellular location">
    <subcellularLocation>
        <location evidence="8">Cytoplasm</location>
    </subcellularLocation>
</comment>
<dbReference type="HAMAP" id="MF_00316">
    <property type="entry name" value="MobA"/>
    <property type="match status" value="1"/>
</dbReference>
<comment type="caution">
    <text evidence="8">Lacks conserved residue(s) required for the propagation of feature annotation.</text>
</comment>
<evidence type="ECO:0000313" key="10">
    <source>
        <dbReference type="EMBL" id="GAA5501578.1"/>
    </source>
</evidence>
<gene>
    <name evidence="10" type="primary">mobA_2</name>
    <name evidence="8" type="synonym">mobA</name>
    <name evidence="10" type="ORF">Dxin01_01313</name>
</gene>
<dbReference type="Gene3D" id="3.90.550.10">
    <property type="entry name" value="Spore Coat Polysaccharide Biosynthesis Protein SpsA, Chain A"/>
    <property type="match status" value="1"/>
</dbReference>
<accession>A0ABP9VE38</accession>
<dbReference type="Pfam" id="PF12804">
    <property type="entry name" value="NTP_transf_3"/>
    <property type="match status" value="1"/>
</dbReference>
<evidence type="ECO:0000256" key="7">
    <source>
        <dbReference type="ARBA" id="ARBA00023150"/>
    </source>
</evidence>
<feature type="binding site" evidence="8">
    <location>
        <position position="108"/>
    </location>
    <ligand>
        <name>GTP</name>
        <dbReference type="ChEBI" id="CHEBI:37565"/>
    </ligand>
</feature>